<dbReference type="PANTHER" id="PTHR42850">
    <property type="entry name" value="METALLOPHOSPHOESTERASE"/>
    <property type="match status" value="1"/>
</dbReference>
<dbReference type="GO" id="GO:0005737">
    <property type="term" value="C:cytoplasm"/>
    <property type="evidence" value="ECO:0007669"/>
    <property type="project" value="TreeGrafter"/>
</dbReference>
<dbReference type="GO" id="GO:0016791">
    <property type="term" value="F:phosphatase activity"/>
    <property type="evidence" value="ECO:0007669"/>
    <property type="project" value="TreeGrafter"/>
</dbReference>
<evidence type="ECO:0000259" key="2">
    <source>
        <dbReference type="Pfam" id="PF00149"/>
    </source>
</evidence>
<evidence type="ECO:0000313" key="3">
    <source>
        <dbReference type="EMBL" id="LAC27968.1"/>
    </source>
</evidence>
<dbReference type="AlphaFoldDB" id="A0A6A7G9N1"/>
<dbReference type="SUPFAM" id="SSF56300">
    <property type="entry name" value="Metallo-dependent phosphatases"/>
    <property type="match status" value="1"/>
</dbReference>
<organism evidence="3">
    <name type="scientific">Hirondellea gigas</name>
    <dbReference type="NCBI Taxonomy" id="1518452"/>
    <lineage>
        <taxon>Eukaryota</taxon>
        <taxon>Metazoa</taxon>
        <taxon>Ecdysozoa</taxon>
        <taxon>Arthropoda</taxon>
        <taxon>Crustacea</taxon>
        <taxon>Multicrustacea</taxon>
        <taxon>Malacostraca</taxon>
        <taxon>Eumalacostraca</taxon>
        <taxon>Peracarida</taxon>
        <taxon>Amphipoda</taxon>
        <taxon>Amphilochidea</taxon>
        <taxon>Lysianassida</taxon>
        <taxon>Lysianassidira</taxon>
        <taxon>Lysianassoidea</taxon>
        <taxon>Lysianassidae</taxon>
        <taxon>Hirondellea</taxon>
    </lineage>
</organism>
<dbReference type="GO" id="GO:0000298">
    <property type="term" value="F:endopolyphosphatase activity"/>
    <property type="evidence" value="ECO:0007669"/>
    <property type="project" value="TreeGrafter"/>
</dbReference>
<dbReference type="EMBL" id="IACT01008856">
    <property type="protein sequence ID" value="LAC27968.1"/>
    <property type="molecule type" value="mRNA"/>
</dbReference>
<dbReference type="InterPro" id="IPR029052">
    <property type="entry name" value="Metallo-depent_PP-like"/>
</dbReference>
<dbReference type="Pfam" id="PF00149">
    <property type="entry name" value="Metallophos"/>
    <property type="match status" value="1"/>
</dbReference>
<reference evidence="3" key="1">
    <citation type="submission" date="2017-11" db="EMBL/GenBank/DDBJ databases">
        <title>The sensing device of the deep-sea amphipod.</title>
        <authorList>
            <person name="Kobayashi H."/>
            <person name="Nagahama T."/>
            <person name="Arai W."/>
            <person name="Sasagawa Y."/>
            <person name="Umeda M."/>
            <person name="Hayashi T."/>
            <person name="Nikaido I."/>
            <person name="Watanabe H."/>
            <person name="Oguri K."/>
            <person name="Kitazato H."/>
            <person name="Fujioka K."/>
            <person name="Kido Y."/>
            <person name="Takami H."/>
        </authorList>
    </citation>
    <scope>NUCLEOTIDE SEQUENCE</scope>
    <source>
        <tissue evidence="3">Whole body</tissue>
    </source>
</reference>
<dbReference type="CDD" id="cd00144">
    <property type="entry name" value="MPP_PPP_family"/>
    <property type="match status" value="1"/>
</dbReference>
<evidence type="ECO:0000256" key="1">
    <source>
        <dbReference type="SAM" id="MobiDB-lite"/>
    </source>
</evidence>
<feature type="compositionally biased region" description="Polar residues" evidence="1">
    <location>
        <begin position="275"/>
        <end position="290"/>
    </location>
</feature>
<dbReference type="GO" id="GO:0006798">
    <property type="term" value="P:polyphosphate catabolic process"/>
    <property type="evidence" value="ECO:0007669"/>
    <property type="project" value="TreeGrafter"/>
</dbReference>
<protein>
    <submittedName>
        <fullName evidence="3">Metallophosphatase</fullName>
    </submittedName>
</protein>
<dbReference type="PANTHER" id="PTHR42850:SF4">
    <property type="entry name" value="ZINC-DEPENDENT ENDOPOLYPHOSPHATASE"/>
    <property type="match status" value="1"/>
</dbReference>
<dbReference type="Gene3D" id="3.60.21.10">
    <property type="match status" value="1"/>
</dbReference>
<feature type="domain" description="Calcineurin-like phosphoesterase" evidence="2">
    <location>
        <begin position="42"/>
        <end position="236"/>
    </location>
</feature>
<name>A0A6A7G9N1_9CRUS</name>
<dbReference type="InterPro" id="IPR050126">
    <property type="entry name" value="Ap4A_hydrolase"/>
</dbReference>
<dbReference type="InterPro" id="IPR004843">
    <property type="entry name" value="Calcineurin-like_PHP"/>
</dbReference>
<accession>A0A6A7G9N1</accession>
<sequence length="290" mass="32286">MLCRSFALKTTRKFSSRLFVRSSLLSFSSRYVRRFMSEPKSRTIFIGDIHGCLSEFEHLLKKLKITPNDEIICVGDLIAKGPNSCGVLKLVRELNMKSVLGNHDCQLLFCGEHLGFIPKGSCTLPSNCYGDPSKTPEHLELAKQLTKDDWTYLLSLPLYLEVPEHKVLVVHAGLVPGIPYDLQEPADFMKIRNIVNGRGSESHNDGVSWVSLWNGPPFVVFGHDAIRRLQTGHDWAIGLDSGCCYGGDLTAFIMPGREIVQIAAQKNHCPPTSPIIPQQESEKINPNSSL</sequence>
<proteinExistence type="evidence at transcript level"/>
<feature type="region of interest" description="Disordered" evidence="1">
    <location>
        <begin position="271"/>
        <end position="290"/>
    </location>
</feature>